<sequence>MTSVGAELPRQMARAARKVSGLAAAGADHRIVEALLVTIECAAEAIAEQDVVAHLRCFEDFKALSI</sequence>
<organism evidence="1 2">
    <name type="scientific">Sphingomonas vulcanisoli</name>
    <dbReference type="NCBI Taxonomy" id="1658060"/>
    <lineage>
        <taxon>Bacteria</taxon>
        <taxon>Pseudomonadati</taxon>
        <taxon>Pseudomonadota</taxon>
        <taxon>Alphaproteobacteria</taxon>
        <taxon>Sphingomonadales</taxon>
        <taxon>Sphingomonadaceae</taxon>
        <taxon>Sphingomonas</taxon>
    </lineage>
</organism>
<comment type="caution">
    <text evidence="1">The sequence shown here is derived from an EMBL/GenBank/DDBJ whole genome shotgun (WGS) entry which is preliminary data.</text>
</comment>
<evidence type="ECO:0000313" key="1">
    <source>
        <dbReference type="EMBL" id="NIJ07203.1"/>
    </source>
</evidence>
<dbReference type="EMBL" id="JAAOZC010000002">
    <property type="protein sequence ID" value="NIJ07203.1"/>
    <property type="molecule type" value="Genomic_DNA"/>
</dbReference>
<keyword evidence="2" id="KW-1185">Reference proteome</keyword>
<dbReference type="Proteomes" id="UP000727456">
    <property type="component" value="Unassembled WGS sequence"/>
</dbReference>
<protein>
    <submittedName>
        <fullName evidence="1">Uncharacterized protein</fullName>
    </submittedName>
</protein>
<gene>
    <name evidence="1" type="ORF">FHS31_000799</name>
</gene>
<dbReference type="RefSeq" id="WP_167072090.1">
    <property type="nucleotide sequence ID" value="NZ_JAAOZC010000002.1"/>
</dbReference>
<accession>A0ABX0TQ41</accession>
<proteinExistence type="predicted"/>
<name>A0ABX0TQ41_9SPHN</name>
<reference evidence="1 2" key="1">
    <citation type="submission" date="2020-03" db="EMBL/GenBank/DDBJ databases">
        <title>Genomic Encyclopedia of Type Strains, Phase III (KMG-III): the genomes of soil and plant-associated and newly described type strains.</title>
        <authorList>
            <person name="Whitman W."/>
        </authorList>
    </citation>
    <scope>NUCLEOTIDE SEQUENCE [LARGE SCALE GENOMIC DNA]</scope>
    <source>
        <strain evidence="1 2">CECT 8804</strain>
    </source>
</reference>
<evidence type="ECO:0000313" key="2">
    <source>
        <dbReference type="Proteomes" id="UP000727456"/>
    </source>
</evidence>